<dbReference type="InterPro" id="IPR009057">
    <property type="entry name" value="Homeodomain-like_sf"/>
</dbReference>
<dbReference type="PROSITE" id="PS00688">
    <property type="entry name" value="SIGMA54_INTERACT_3"/>
    <property type="match status" value="1"/>
</dbReference>
<dbReference type="Gene3D" id="1.10.10.60">
    <property type="entry name" value="Homeodomain-like"/>
    <property type="match status" value="1"/>
</dbReference>
<dbReference type="PROSITE" id="PS00675">
    <property type="entry name" value="SIGMA54_INTERACT_1"/>
    <property type="match status" value="1"/>
</dbReference>
<dbReference type="InterPro" id="IPR002197">
    <property type="entry name" value="HTH_Fis"/>
</dbReference>
<keyword evidence="4" id="KW-0238">DNA-binding</keyword>
<evidence type="ECO:0000256" key="5">
    <source>
        <dbReference type="ARBA" id="ARBA00023163"/>
    </source>
</evidence>
<evidence type="ECO:0000256" key="3">
    <source>
        <dbReference type="ARBA" id="ARBA00023015"/>
    </source>
</evidence>
<dbReference type="InterPro" id="IPR027417">
    <property type="entry name" value="P-loop_NTPase"/>
</dbReference>
<feature type="domain" description="Sigma-54 factor interaction" evidence="6">
    <location>
        <begin position="167"/>
        <end position="397"/>
    </location>
</feature>
<dbReference type="InterPro" id="IPR035965">
    <property type="entry name" value="PAS-like_dom_sf"/>
</dbReference>
<dbReference type="Gene3D" id="3.30.450.20">
    <property type="entry name" value="PAS domain"/>
    <property type="match status" value="1"/>
</dbReference>
<dbReference type="InterPro" id="IPR025943">
    <property type="entry name" value="Sigma_54_int_dom_ATP-bd_2"/>
</dbReference>
<keyword evidence="2" id="KW-0067">ATP-binding</keyword>
<proteinExistence type="predicted"/>
<dbReference type="Proteomes" id="UP000645257">
    <property type="component" value="Unassembled WGS sequence"/>
</dbReference>
<evidence type="ECO:0000256" key="2">
    <source>
        <dbReference type="ARBA" id="ARBA00022840"/>
    </source>
</evidence>
<dbReference type="SUPFAM" id="SSF46689">
    <property type="entry name" value="Homeodomain-like"/>
    <property type="match status" value="1"/>
</dbReference>
<dbReference type="CDD" id="cd00130">
    <property type="entry name" value="PAS"/>
    <property type="match status" value="1"/>
</dbReference>
<dbReference type="CDD" id="cd00009">
    <property type="entry name" value="AAA"/>
    <property type="match status" value="1"/>
</dbReference>
<reference evidence="7" key="1">
    <citation type="journal article" date="2014" name="Int. J. Syst. Evol. Microbiol.">
        <title>Complete genome sequence of Corynebacterium casei LMG S-19264T (=DSM 44701T), isolated from a smear-ripened cheese.</title>
        <authorList>
            <consortium name="US DOE Joint Genome Institute (JGI-PGF)"/>
            <person name="Walter F."/>
            <person name="Albersmeier A."/>
            <person name="Kalinowski J."/>
            <person name="Ruckert C."/>
        </authorList>
    </citation>
    <scope>NUCLEOTIDE SEQUENCE</scope>
    <source>
        <strain evidence="7">KCTC 32182</strain>
    </source>
</reference>
<keyword evidence="3" id="KW-0805">Transcription regulation</keyword>
<keyword evidence="5" id="KW-0804">Transcription</keyword>
<dbReference type="PRINTS" id="PR01590">
    <property type="entry name" value="HTHFIS"/>
</dbReference>
<evidence type="ECO:0000313" key="8">
    <source>
        <dbReference type="Proteomes" id="UP000645257"/>
    </source>
</evidence>
<dbReference type="GO" id="GO:0006355">
    <property type="term" value="P:regulation of DNA-templated transcription"/>
    <property type="evidence" value="ECO:0007669"/>
    <property type="project" value="InterPro"/>
</dbReference>
<dbReference type="RefSeq" id="WP_189534277.1">
    <property type="nucleotide sequence ID" value="NZ_BMYX01000012.1"/>
</dbReference>
<dbReference type="PROSITE" id="PS00676">
    <property type="entry name" value="SIGMA54_INTERACT_2"/>
    <property type="match status" value="1"/>
</dbReference>
<dbReference type="GO" id="GO:0043565">
    <property type="term" value="F:sequence-specific DNA binding"/>
    <property type="evidence" value="ECO:0007669"/>
    <property type="project" value="InterPro"/>
</dbReference>
<reference evidence="7" key="2">
    <citation type="submission" date="2020-09" db="EMBL/GenBank/DDBJ databases">
        <authorList>
            <person name="Sun Q."/>
            <person name="Kim S."/>
        </authorList>
    </citation>
    <scope>NUCLEOTIDE SEQUENCE</scope>
    <source>
        <strain evidence="7">KCTC 32182</strain>
    </source>
</reference>
<dbReference type="InterPro" id="IPR000014">
    <property type="entry name" value="PAS"/>
</dbReference>
<dbReference type="SUPFAM" id="SSF55785">
    <property type="entry name" value="PYP-like sensor domain (PAS domain)"/>
    <property type="match status" value="1"/>
</dbReference>
<organism evidence="7 8">
    <name type="scientific">Paludibacterium paludis</name>
    <dbReference type="NCBI Taxonomy" id="1225769"/>
    <lineage>
        <taxon>Bacteria</taxon>
        <taxon>Pseudomonadati</taxon>
        <taxon>Pseudomonadota</taxon>
        <taxon>Betaproteobacteria</taxon>
        <taxon>Neisseriales</taxon>
        <taxon>Chromobacteriaceae</taxon>
        <taxon>Paludibacterium</taxon>
    </lineage>
</organism>
<dbReference type="AlphaFoldDB" id="A0A918P3X0"/>
<dbReference type="InterPro" id="IPR002078">
    <property type="entry name" value="Sigma_54_int"/>
</dbReference>
<dbReference type="InterPro" id="IPR003593">
    <property type="entry name" value="AAA+_ATPase"/>
</dbReference>
<dbReference type="Pfam" id="PF25601">
    <property type="entry name" value="AAA_lid_14"/>
    <property type="match status" value="1"/>
</dbReference>
<dbReference type="InterPro" id="IPR058031">
    <property type="entry name" value="AAA_lid_NorR"/>
</dbReference>
<dbReference type="PANTHER" id="PTHR32071:SF99">
    <property type="entry name" value="TRANSCRIPTIONAL REGULATORY PROTEIN"/>
    <property type="match status" value="1"/>
</dbReference>
<dbReference type="Gene3D" id="1.10.8.60">
    <property type="match status" value="1"/>
</dbReference>
<dbReference type="SUPFAM" id="SSF52540">
    <property type="entry name" value="P-loop containing nucleoside triphosphate hydrolases"/>
    <property type="match status" value="1"/>
</dbReference>
<evidence type="ECO:0000259" key="6">
    <source>
        <dbReference type="PROSITE" id="PS50045"/>
    </source>
</evidence>
<dbReference type="Pfam" id="PF02954">
    <property type="entry name" value="HTH_8"/>
    <property type="match status" value="1"/>
</dbReference>
<dbReference type="PROSITE" id="PS50045">
    <property type="entry name" value="SIGMA54_INTERACT_4"/>
    <property type="match status" value="1"/>
</dbReference>
<dbReference type="PANTHER" id="PTHR32071">
    <property type="entry name" value="TRANSCRIPTIONAL REGULATORY PROTEIN"/>
    <property type="match status" value="1"/>
</dbReference>
<evidence type="ECO:0000256" key="1">
    <source>
        <dbReference type="ARBA" id="ARBA00022741"/>
    </source>
</evidence>
<comment type="caution">
    <text evidence="7">The sequence shown here is derived from an EMBL/GenBank/DDBJ whole genome shotgun (WGS) entry which is preliminary data.</text>
</comment>
<dbReference type="Gene3D" id="3.40.50.300">
    <property type="entry name" value="P-loop containing nucleotide triphosphate hydrolases"/>
    <property type="match status" value="1"/>
</dbReference>
<dbReference type="FunFam" id="3.40.50.300:FF:000006">
    <property type="entry name" value="DNA-binding transcriptional regulator NtrC"/>
    <property type="match status" value="1"/>
</dbReference>
<dbReference type="EMBL" id="BMYX01000012">
    <property type="protein sequence ID" value="GGY18331.1"/>
    <property type="molecule type" value="Genomic_DNA"/>
</dbReference>
<accession>A0A918P3X0</accession>
<name>A0A918P3X0_9NEIS</name>
<dbReference type="InterPro" id="IPR025662">
    <property type="entry name" value="Sigma_54_int_dom_ATP-bd_1"/>
</dbReference>
<gene>
    <name evidence="7" type="ORF">GCM10011289_22240</name>
</gene>
<keyword evidence="1" id="KW-0547">Nucleotide-binding</keyword>
<sequence>MITSSSLPGGLAISPARGEELESVLRQVCFDLFEKQLPGAIVINRDARVVWLSRSYAQLLGLATPLEAIGQDVRQLLPETRLPEVIGTGQPLLLDFMRYRDKTFVVTRLPILNEDGQIQGAAGILLYETWEPLKPMVDKFDLLQATLGKSRQPRNQQRQARYTLKDIIGQSPACLRMKTLARRAADLDTTVLLLGETGTGKELLAQAIHADSLRTNKPFVALNVAAIPETLLEAEFFGAAPGAYTGADRRGREGKFKVAHGGTLFLDEIGDMPLALQAKLLRVLQEQEIEPLGSNALEKIDVRVIAATSRDLGAMVEAGQFRADLYYRLNVLPIELPPLRQRIGDIPLLARTMLEEIGKRCGYPRRSLSPPALDWLTQQPWPGNIRQLRNALEQASMLSDHNELTLADFAPGARRAQPVRPLADTLARAEREALIDALAAASGNKTEAARLLGLGRATLYEKLAAHGLR</sequence>
<protein>
    <submittedName>
        <fullName evidence="7">Sigma-54-dependent Fis family transcriptional regulator</fullName>
    </submittedName>
</protein>
<evidence type="ECO:0000313" key="7">
    <source>
        <dbReference type="EMBL" id="GGY18331.1"/>
    </source>
</evidence>
<keyword evidence="8" id="KW-1185">Reference proteome</keyword>
<dbReference type="InterPro" id="IPR025944">
    <property type="entry name" value="Sigma_54_int_dom_CS"/>
</dbReference>
<dbReference type="SMART" id="SM00382">
    <property type="entry name" value="AAA"/>
    <property type="match status" value="1"/>
</dbReference>
<dbReference type="GO" id="GO:0005524">
    <property type="term" value="F:ATP binding"/>
    <property type="evidence" value="ECO:0007669"/>
    <property type="project" value="UniProtKB-KW"/>
</dbReference>
<dbReference type="Pfam" id="PF00158">
    <property type="entry name" value="Sigma54_activat"/>
    <property type="match status" value="1"/>
</dbReference>
<evidence type="ECO:0000256" key="4">
    <source>
        <dbReference type="ARBA" id="ARBA00023125"/>
    </source>
</evidence>